<dbReference type="Proteomes" id="UP001139981">
    <property type="component" value="Unassembled WGS sequence"/>
</dbReference>
<comment type="caution">
    <text evidence="1">The sequence shown here is derived from an EMBL/GenBank/DDBJ whole genome shotgun (WGS) entry which is preliminary data.</text>
</comment>
<accession>A0ACC1LY43</accession>
<proteinExistence type="predicted"/>
<name>A0ACC1LY43_9FUNG</name>
<evidence type="ECO:0000313" key="1">
    <source>
        <dbReference type="EMBL" id="KAJ2889957.1"/>
    </source>
</evidence>
<organism evidence="1 2">
    <name type="scientific">Coemansia aciculifera</name>
    <dbReference type="NCBI Taxonomy" id="417176"/>
    <lineage>
        <taxon>Eukaryota</taxon>
        <taxon>Fungi</taxon>
        <taxon>Fungi incertae sedis</taxon>
        <taxon>Zoopagomycota</taxon>
        <taxon>Kickxellomycotina</taxon>
        <taxon>Kickxellomycetes</taxon>
        <taxon>Kickxellales</taxon>
        <taxon>Kickxellaceae</taxon>
        <taxon>Coemansia</taxon>
    </lineage>
</organism>
<gene>
    <name evidence="1" type="ORF">IWW38_004398</name>
</gene>
<keyword evidence="2" id="KW-1185">Reference proteome</keyword>
<protein>
    <submittedName>
        <fullName evidence="1">Uncharacterized protein</fullName>
    </submittedName>
</protein>
<dbReference type="EMBL" id="JANBVB010001577">
    <property type="protein sequence ID" value="KAJ2889957.1"/>
    <property type="molecule type" value="Genomic_DNA"/>
</dbReference>
<evidence type="ECO:0000313" key="2">
    <source>
        <dbReference type="Proteomes" id="UP001139981"/>
    </source>
</evidence>
<sequence>MQLVNMSITLTAALVAMQNLVIASAVPDNDMRAGAPLQLNTACPNAQGQFMCANSSALLVCDHSYWRFLSNCPEGTKCQNNQCINAAEYTTPASQPVSSPTKPPVLPVVPPPTPVSRMSSSTTTTSQSSIPNIIEVSKFPDGPTTTTSVSSSSIPNIVQVPKLPIMVSTTSKSSKTSKPTEISNISKVTELPIESKESLASSAASKSSWTRLNVVVPVVSAIVAPYVIMLLF</sequence>
<reference evidence="1" key="1">
    <citation type="submission" date="2022-07" db="EMBL/GenBank/DDBJ databases">
        <title>Phylogenomic reconstructions and comparative analyses of Kickxellomycotina fungi.</title>
        <authorList>
            <person name="Reynolds N.K."/>
            <person name="Stajich J.E."/>
            <person name="Barry K."/>
            <person name="Grigoriev I.V."/>
            <person name="Crous P."/>
            <person name="Smith M.E."/>
        </authorList>
    </citation>
    <scope>NUCLEOTIDE SEQUENCE</scope>
    <source>
        <strain evidence="1">CBS 190363</strain>
    </source>
</reference>